<evidence type="ECO:0000313" key="1">
    <source>
        <dbReference type="EMBL" id="CAJ2650180.1"/>
    </source>
</evidence>
<dbReference type="EMBL" id="CASHSV030000109">
    <property type="protein sequence ID" value="CAJ2650180.1"/>
    <property type="molecule type" value="Genomic_DNA"/>
</dbReference>
<gene>
    <name evidence="1" type="ORF">MILVUS5_LOCUS18076</name>
</gene>
<keyword evidence="2" id="KW-1185">Reference proteome</keyword>
<sequence>MESRKLAALLSSLVSQLLLILLLIFPPNSLHPNSFHSNSTDSTTFSLIHHFLFSQQTAVTTTLSRRKRKRPKHHHRLIPNPDWFPNTFLMTSSTFEWLTNLLEPLLECRDPSYLFPLNLSAGVRLGIGLFRLANGSDYTQISNQFNVPVSAAKFCVKQLCRVLCTNFRFWISFPNGNEELKSVAQNFESLSGLPNCSGVVFCSRFEISSSSPSSQQHQQKQSTIAAQIVVDSTCRILSIAAGFFGHRTDSTILKGSSLFNDIEEGNLLNDSSVNGVNQYLIGDSEYPLLPWLMVPFADNVTVSGSVEENFNAAHELMRIPAFKTDASLRKWGVLSRPVCEEIKMAVAYIGACSILHNSLLMREDFSALVSDFEHERKSVNPFVLEDDPLKTSKALAMRATLATMAKKIS</sequence>
<accession>A0ACB0JZE7</accession>
<reference evidence="1" key="1">
    <citation type="submission" date="2023-10" db="EMBL/GenBank/DDBJ databases">
        <authorList>
            <person name="Rodriguez Cubillos JULIANA M."/>
            <person name="De Vega J."/>
        </authorList>
    </citation>
    <scope>NUCLEOTIDE SEQUENCE</scope>
</reference>
<proteinExistence type="predicted"/>
<name>A0ACB0JZE7_TRIPR</name>
<comment type="caution">
    <text evidence="1">The sequence shown here is derived from an EMBL/GenBank/DDBJ whole genome shotgun (WGS) entry which is preliminary data.</text>
</comment>
<evidence type="ECO:0000313" key="2">
    <source>
        <dbReference type="Proteomes" id="UP001177021"/>
    </source>
</evidence>
<organism evidence="1 2">
    <name type="scientific">Trifolium pratense</name>
    <name type="common">Red clover</name>
    <dbReference type="NCBI Taxonomy" id="57577"/>
    <lineage>
        <taxon>Eukaryota</taxon>
        <taxon>Viridiplantae</taxon>
        <taxon>Streptophyta</taxon>
        <taxon>Embryophyta</taxon>
        <taxon>Tracheophyta</taxon>
        <taxon>Spermatophyta</taxon>
        <taxon>Magnoliopsida</taxon>
        <taxon>eudicotyledons</taxon>
        <taxon>Gunneridae</taxon>
        <taxon>Pentapetalae</taxon>
        <taxon>rosids</taxon>
        <taxon>fabids</taxon>
        <taxon>Fabales</taxon>
        <taxon>Fabaceae</taxon>
        <taxon>Papilionoideae</taxon>
        <taxon>50 kb inversion clade</taxon>
        <taxon>NPAAA clade</taxon>
        <taxon>Hologalegina</taxon>
        <taxon>IRL clade</taxon>
        <taxon>Trifolieae</taxon>
        <taxon>Trifolium</taxon>
    </lineage>
</organism>
<dbReference type="Proteomes" id="UP001177021">
    <property type="component" value="Unassembled WGS sequence"/>
</dbReference>
<protein>
    <submittedName>
        <fullName evidence="1">Uncharacterized protein</fullName>
    </submittedName>
</protein>